<keyword evidence="2" id="KW-1185">Reference proteome</keyword>
<evidence type="ECO:0008006" key="3">
    <source>
        <dbReference type="Google" id="ProtNLM"/>
    </source>
</evidence>
<protein>
    <recommendedName>
        <fullName evidence="3">Leucine rich repeat variant</fullName>
    </recommendedName>
</protein>
<name>A0ABV3Y536_9ACTN</name>
<evidence type="ECO:0000313" key="1">
    <source>
        <dbReference type="EMBL" id="MEX6430662.1"/>
    </source>
</evidence>
<dbReference type="InterPro" id="IPR004830">
    <property type="entry name" value="LRR_variant"/>
</dbReference>
<gene>
    <name evidence="1" type="ORF">AB6A68_12575</name>
</gene>
<accession>A0ABV3Y536</accession>
<dbReference type="EMBL" id="JBFSHR010000070">
    <property type="protein sequence ID" value="MEX6430662.1"/>
    <property type="molecule type" value="Genomic_DNA"/>
</dbReference>
<dbReference type="SUPFAM" id="SSF48371">
    <property type="entry name" value="ARM repeat"/>
    <property type="match status" value="1"/>
</dbReference>
<comment type="caution">
    <text evidence="1">The sequence shown here is derived from an EMBL/GenBank/DDBJ whole genome shotgun (WGS) entry which is preliminary data.</text>
</comment>
<reference evidence="1 2" key="1">
    <citation type="submission" date="2024-07" db="EMBL/GenBank/DDBJ databases">
        <title>Draft Genome Sequence of Ferrimicrobium acidiphilum Strain YE2023, Isolated from a Pulp of Bioleach Reactor.</title>
        <authorList>
            <person name="Elkina Y.A."/>
            <person name="Bulaeva A.G."/>
            <person name="Beletsky A.V."/>
            <person name="Mardanov A.V."/>
        </authorList>
    </citation>
    <scope>NUCLEOTIDE SEQUENCE [LARGE SCALE GENOMIC DNA]</scope>
    <source>
        <strain evidence="1 2">YE2023</strain>
    </source>
</reference>
<dbReference type="InterPro" id="IPR016024">
    <property type="entry name" value="ARM-type_fold"/>
</dbReference>
<evidence type="ECO:0000313" key="2">
    <source>
        <dbReference type="Proteomes" id="UP001560267"/>
    </source>
</evidence>
<dbReference type="Pfam" id="PF01816">
    <property type="entry name" value="LRV"/>
    <property type="match status" value="1"/>
</dbReference>
<dbReference type="RefSeq" id="WP_369084906.1">
    <property type="nucleotide sequence ID" value="NZ_JBFSHR010000070.1"/>
</dbReference>
<dbReference type="Gene3D" id="1.25.10.10">
    <property type="entry name" value="Leucine-rich Repeat Variant"/>
    <property type="match status" value="1"/>
</dbReference>
<sequence length="286" mass="31956">MFIPTKYLNQLGQGLRVTVKACTLQASTIVSRIPVVIECEGHRQGQATCVLYRRSRLRRTFDGGLEALLAMQTLDTSCARLALEQLAISPDPNSRLLAARDMRSPEWVLSDLKDDWWWEVRAGLAVRMVCPLSLQRSLLDDGNPWVRRALAENPEIAPESIDALARDADFGVRDAAAEHPKCSAATQVFLANDVRWEIRRSIAKRPDAPIEALTNLCHDPEPWVRFFVAANPTTPDWLRAKLERDTVAKVRSMARHADTQIAKITNSLAFGLIQNPPAGRDRQAST</sequence>
<dbReference type="InterPro" id="IPR011989">
    <property type="entry name" value="ARM-like"/>
</dbReference>
<proteinExistence type="predicted"/>
<organism evidence="1 2">
    <name type="scientific">Ferrimicrobium acidiphilum</name>
    <dbReference type="NCBI Taxonomy" id="121039"/>
    <lineage>
        <taxon>Bacteria</taxon>
        <taxon>Bacillati</taxon>
        <taxon>Actinomycetota</taxon>
        <taxon>Acidimicrobiia</taxon>
        <taxon>Acidimicrobiales</taxon>
        <taxon>Acidimicrobiaceae</taxon>
        <taxon>Ferrimicrobium</taxon>
    </lineage>
</organism>
<dbReference type="Proteomes" id="UP001560267">
    <property type="component" value="Unassembled WGS sequence"/>
</dbReference>